<dbReference type="KEGG" id="vg:3238814"/>
<accession>Q5ZNV0</accession>
<dbReference type="InterPro" id="IPR001584">
    <property type="entry name" value="Integrase_cat-core"/>
</dbReference>
<dbReference type="GO" id="GO:0015074">
    <property type="term" value="P:DNA integration"/>
    <property type="evidence" value="ECO:0007669"/>
    <property type="project" value="UniProtKB-KW"/>
</dbReference>
<dbReference type="Proteomes" id="UP000203537">
    <property type="component" value="Genome"/>
</dbReference>
<dbReference type="RefSeq" id="YP_184882.1">
    <property type="nucleotide sequence ID" value="NC_006658.1"/>
</dbReference>
<dbReference type="GO" id="GO:0003676">
    <property type="term" value="F:nucleic acid binding"/>
    <property type="evidence" value="ECO:0007669"/>
    <property type="project" value="InterPro"/>
</dbReference>
<feature type="domain" description="Integrase catalytic" evidence="2">
    <location>
        <begin position="11"/>
        <end position="185"/>
    </location>
</feature>
<dbReference type="PANTHER" id="PTHR46585">
    <property type="entry name" value="INTEGRASE CORE DOMAIN CONTAINING PROTEIN"/>
    <property type="match status" value="1"/>
</dbReference>
<evidence type="ECO:0000256" key="1">
    <source>
        <dbReference type="ARBA" id="ARBA00022908"/>
    </source>
</evidence>
<evidence type="ECO:0000259" key="2">
    <source>
        <dbReference type="PROSITE" id="PS50994"/>
    </source>
</evidence>
<proteinExistence type="predicted"/>
<dbReference type="EMBL" id="AJ632329">
    <property type="protein sequence ID" value="CAG18159.1"/>
    <property type="molecule type" value="Genomic_DNA"/>
</dbReference>
<organism evidence="3 5">
    <name type="scientific">Bracoviriform congregatae</name>
    <dbReference type="NCBI Taxonomy" id="39640"/>
    <lineage>
        <taxon>Viruses</taxon>
        <taxon>Viruses incertae sedis</taxon>
        <taxon>Polydnaviriformidae</taxon>
        <taxon>Bracoviriform</taxon>
    </lineage>
</organism>
<dbReference type="PANTHER" id="PTHR46585:SF1">
    <property type="entry name" value="CHROMO DOMAIN-CONTAINING PROTEIN"/>
    <property type="match status" value="1"/>
</dbReference>
<dbReference type="OrthoDB" id="16481at10239"/>
<name>Q5ZNV0_9VIRU</name>
<evidence type="ECO:0000313" key="3">
    <source>
        <dbReference type="EMBL" id="CAG18159.1"/>
    </source>
</evidence>
<reference evidence="3 5" key="1">
    <citation type="journal article" date="2004" name="Science">
        <title>Genome sequence of a polydnavirus: insights into symbiotic virus evolution.</title>
        <authorList>
            <person name="Espagne E."/>
            <person name="Dupuy C."/>
            <person name="Huguet E."/>
            <person name="Cattolico L."/>
            <person name="Provost B."/>
            <person name="Martins N."/>
            <person name="Poirie M."/>
            <person name="Periquet G."/>
            <person name="Drezen J.M."/>
        </authorList>
    </citation>
    <scope>NUCLEOTIDE SEQUENCE [LARGE SCALE GENOMIC DNA]</scope>
</reference>
<dbReference type="EMBL" id="FR797983">
    <property type="protein sequence ID" value="CBZ06034.1"/>
    <property type="molecule type" value="Genomic_DNA"/>
</dbReference>
<evidence type="ECO:0000313" key="4">
    <source>
        <dbReference type="EMBL" id="CBZ06034.1"/>
    </source>
</evidence>
<keyword evidence="1" id="KW-0229">DNA integration</keyword>
<dbReference type="SUPFAM" id="SSF53098">
    <property type="entry name" value="Ribonuclease H-like"/>
    <property type="match status" value="1"/>
</dbReference>
<dbReference type="Pfam" id="PF00665">
    <property type="entry name" value="rve"/>
    <property type="match status" value="1"/>
</dbReference>
<dbReference type="GeneID" id="3238814"/>
<reference evidence="4" key="2">
    <citation type="submission" date="2011-01" db="EMBL/GenBank/DDBJ databases">
        <title>Transfer of a chromosomal Maverick to endogenous bracovirus in the hymenoptera Cotesia congregata.</title>
        <authorList>
            <person name="Dupuy C."/>
            <person name="Periquet G."/>
            <person name="Serbielle C."/>
            <person name="Bezier A."/>
            <person name="Louis F."/>
            <person name="Drezen J."/>
        </authorList>
    </citation>
    <scope>NUCLEOTIDE SEQUENCE</scope>
</reference>
<dbReference type="PROSITE" id="PS50994">
    <property type="entry name" value="INTEGRASE"/>
    <property type="match status" value="1"/>
</dbReference>
<dbReference type="InterPro" id="IPR012337">
    <property type="entry name" value="RNaseH-like_sf"/>
</dbReference>
<dbReference type="InterPro" id="IPR036397">
    <property type="entry name" value="RNaseH_sf"/>
</dbReference>
<dbReference type="Gene3D" id="3.30.420.10">
    <property type="entry name" value="Ribonuclease H-like superfamily/Ribonuclease H"/>
    <property type="match status" value="1"/>
</dbReference>
<protein>
    <submittedName>
        <fullName evidence="4">Maverick integrase p31.2 protein</fullName>
    </submittedName>
</protein>
<evidence type="ECO:0000313" key="5">
    <source>
        <dbReference type="Proteomes" id="UP000203537"/>
    </source>
</evidence>
<gene>
    <name evidence="4" type="primary">Maverick integrase p31.2</name>
    <name evidence="3" type="ORF">CcBV_31.2</name>
</gene>
<sequence length="226" mass="26558">MNDKKPVIAEELHKPARRNYKRRHVDIRGLDETWQADLVEMIPYATVNKGYKYLLTIIDIFSKYAWAVPIKSKSGVDVTSAMKSVLQQGRIPKNLHVDQGKEFYNKEFKDLMKQHKINLYSTFSNLKASICERFNRTLKTKMWREFTNRGSYKWADTLDDLVNTYNSTIHSTIKMKPADVTAPQEKQLLENIYQPLKTKSKQKQKFKVGDKVRISKKSWRQSPHQC</sequence>